<accession>A0AAX3UF39</accession>
<protein>
    <submittedName>
        <fullName evidence="3">Uncharacterized protein</fullName>
    </submittedName>
</protein>
<evidence type="ECO:0000313" key="5">
    <source>
        <dbReference type="Proteomes" id="UP001242513"/>
    </source>
</evidence>
<dbReference type="EMBL" id="CP123735">
    <property type="protein sequence ID" value="WGO86331.1"/>
    <property type="molecule type" value="Genomic_DNA"/>
</dbReference>
<dbReference type="EMBL" id="FMXC01000012">
    <property type="protein sequence ID" value="SDA55418.1"/>
    <property type="molecule type" value="Genomic_DNA"/>
</dbReference>
<dbReference type="GeneID" id="72686982"/>
<feature type="coiled-coil region" evidence="1">
    <location>
        <begin position="185"/>
        <end position="212"/>
    </location>
</feature>
<reference evidence="3" key="3">
    <citation type="submission" date="2023-04" db="EMBL/GenBank/DDBJ databases">
        <authorList>
            <person name="Wang Y."/>
        </authorList>
    </citation>
    <scope>NUCLEOTIDE SEQUENCE</scope>
    <source>
        <strain evidence="3">ZW18</strain>
    </source>
</reference>
<reference evidence="3" key="2">
    <citation type="journal article" date="2022" name="Food Funct.">
        <title>Lactobacillus kefiranofaciens ZW18 from Kefir enhances the anti-tumor effect of anti-programmed cell death 1 (PD-1) immunotherapy by modulating the gut microbiota.</title>
        <authorList>
            <person name="Zhao J."/>
            <person name="Wang Y."/>
            <person name="Wang J."/>
            <person name="Lv M."/>
            <person name="Zhou C."/>
            <person name="Jia L."/>
            <person name="Geng W."/>
        </authorList>
    </citation>
    <scope>NUCLEOTIDE SEQUENCE</scope>
    <source>
        <strain evidence="3">ZW18</strain>
    </source>
</reference>
<gene>
    <name evidence="3" type="ORF">QEJ78_02275</name>
    <name evidence="2" type="ORF">SAMN02983011_01314</name>
</gene>
<evidence type="ECO:0000313" key="2">
    <source>
        <dbReference type="EMBL" id="SDA55418.1"/>
    </source>
</evidence>
<keyword evidence="4" id="KW-1185">Reference proteome</keyword>
<organism evidence="3 5">
    <name type="scientific">Lactobacillus kefiranofaciens</name>
    <dbReference type="NCBI Taxonomy" id="267818"/>
    <lineage>
        <taxon>Bacteria</taxon>
        <taxon>Bacillati</taxon>
        <taxon>Bacillota</taxon>
        <taxon>Bacilli</taxon>
        <taxon>Lactobacillales</taxon>
        <taxon>Lactobacillaceae</taxon>
        <taxon>Lactobacillus</taxon>
    </lineage>
</organism>
<keyword evidence="1" id="KW-0175">Coiled coil</keyword>
<dbReference type="AlphaFoldDB" id="A0AAX3UF39"/>
<dbReference type="Proteomes" id="UP001242513">
    <property type="component" value="Chromosome"/>
</dbReference>
<sequence length="304" mass="35744">MRKILGELGSKERHTFQANFGKYGYKRYHDMSRGDLYSPTMVVRNVEIVDDPEHPKMITDHLWLNLTKGFAQLGLLKEGDRLQFNGRVSEYSKGFINKDKKDYELTYPTKIKLITDSTTLPLPEDHQSLIGMIMNLNYKFYHNMGRPLVPYFMDAFAKWQKEQDNPLPIKCHQGNDFESSIKYDELDYQTEKADLEKQKQELEERHLRQQETGLEIIKSNTRLANDLVQFWKKLTATEQNAALKKYCYISNSKLSNLIEKYNLSKIDQINIKQALTSDWFHEQFEGKAKQELSPLEQLAKKFNQ</sequence>
<evidence type="ECO:0000313" key="4">
    <source>
        <dbReference type="Proteomes" id="UP000181860"/>
    </source>
</evidence>
<proteinExistence type="predicted"/>
<dbReference type="Proteomes" id="UP000181860">
    <property type="component" value="Unassembled WGS sequence"/>
</dbReference>
<evidence type="ECO:0000313" key="3">
    <source>
        <dbReference type="EMBL" id="WGO86331.1"/>
    </source>
</evidence>
<name>A0AAX3UF39_9LACO</name>
<dbReference type="RefSeq" id="WP_013854149.1">
    <property type="nucleotide sequence ID" value="NZ_CP061341.1"/>
</dbReference>
<reference evidence="2 4" key="1">
    <citation type="submission" date="2016-10" db="EMBL/GenBank/DDBJ databases">
        <authorList>
            <person name="Varghese N."/>
            <person name="Submissions S."/>
        </authorList>
    </citation>
    <scope>NUCLEOTIDE SEQUENCE [LARGE SCALE GENOMIC DNA]</scope>
    <source>
        <strain evidence="2 4">ATCC 43761</strain>
    </source>
</reference>
<evidence type="ECO:0000256" key="1">
    <source>
        <dbReference type="SAM" id="Coils"/>
    </source>
</evidence>